<dbReference type="PANTHER" id="PTHR22999">
    <property type="entry name" value="PX SERINE/THREONINE KINASE PXK"/>
    <property type="match status" value="1"/>
</dbReference>
<evidence type="ECO:0000256" key="2">
    <source>
        <dbReference type="ARBA" id="ARBA00022490"/>
    </source>
</evidence>
<keyword evidence="2" id="KW-0963">Cytoplasm</keyword>
<evidence type="ECO:0000259" key="4">
    <source>
        <dbReference type="PROSITE" id="PS50195"/>
    </source>
</evidence>
<dbReference type="AlphaFoldDB" id="A0A2B4SS14"/>
<dbReference type="GO" id="GO:0045022">
    <property type="term" value="P:early endosome to late endosome transport"/>
    <property type="evidence" value="ECO:0007669"/>
    <property type="project" value="TreeGrafter"/>
</dbReference>
<feature type="coiled-coil region" evidence="3">
    <location>
        <begin position="176"/>
        <end position="277"/>
    </location>
</feature>
<dbReference type="EMBL" id="LSMT01000036">
    <property type="protein sequence ID" value="PFX31368.1"/>
    <property type="molecule type" value="Genomic_DNA"/>
</dbReference>
<proteinExistence type="predicted"/>
<name>A0A2B4SS14_STYPI</name>
<dbReference type="InterPro" id="IPR036871">
    <property type="entry name" value="PX_dom_sf"/>
</dbReference>
<gene>
    <name evidence="5" type="primary">SNX16</name>
    <name evidence="5" type="ORF">AWC38_SpisGene3763</name>
</gene>
<dbReference type="Gene3D" id="3.30.1520.10">
    <property type="entry name" value="Phox-like domain"/>
    <property type="match status" value="1"/>
</dbReference>
<comment type="caution">
    <text evidence="5">The sequence shown here is derived from an EMBL/GenBank/DDBJ whole genome shotgun (WGS) entry which is preliminary data.</text>
</comment>
<protein>
    <submittedName>
        <fullName evidence="5">Sorting nexin-16</fullName>
    </submittedName>
</protein>
<evidence type="ECO:0000313" key="5">
    <source>
        <dbReference type="EMBL" id="PFX31368.1"/>
    </source>
</evidence>
<dbReference type="SUPFAM" id="SSF64268">
    <property type="entry name" value="PX domain"/>
    <property type="match status" value="1"/>
</dbReference>
<dbReference type="OrthoDB" id="76516at2759"/>
<accession>A0A2B4SS14</accession>
<dbReference type="GO" id="GO:0008333">
    <property type="term" value="P:endosome to lysosome transport"/>
    <property type="evidence" value="ECO:0007669"/>
    <property type="project" value="TreeGrafter"/>
</dbReference>
<keyword evidence="3" id="KW-0175">Coiled coil</keyword>
<evidence type="ECO:0000256" key="3">
    <source>
        <dbReference type="SAM" id="Coils"/>
    </source>
</evidence>
<dbReference type="InterPro" id="IPR051837">
    <property type="entry name" value="SortingNexin/PXDomain-PKLike"/>
</dbReference>
<comment type="subcellular location">
    <subcellularLocation>
        <location evidence="1">Cytoplasm</location>
    </subcellularLocation>
</comment>
<keyword evidence="6" id="KW-1185">Reference proteome</keyword>
<feature type="coiled-coil region" evidence="3">
    <location>
        <begin position="356"/>
        <end position="411"/>
    </location>
</feature>
<evidence type="ECO:0000313" key="6">
    <source>
        <dbReference type="Proteomes" id="UP000225706"/>
    </source>
</evidence>
<dbReference type="SMART" id="SM00312">
    <property type="entry name" value="PX"/>
    <property type="match status" value="1"/>
</dbReference>
<reference evidence="6" key="1">
    <citation type="journal article" date="2017" name="bioRxiv">
        <title>Comparative analysis of the genomes of Stylophora pistillata and Acropora digitifera provides evidence for extensive differences between species of corals.</title>
        <authorList>
            <person name="Voolstra C.R."/>
            <person name="Li Y."/>
            <person name="Liew Y.J."/>
            <person name="Baumgarten S."/>
            <person name="Zoccola D."/>
            <person name="Flot J.-F."/>
            <person name="Tambutte S."/>
            <person name="Allemand D."/>
            <person name="Aranda M."/>
        </authorList>
    </citation>
    <scope>NUCLEOTIDE SEQUENCE [LARGE SCALE GENOMIC DNA]</scope>
</reference>
<dbReference type="Proteomes" id="UP000225706">
    <property type="component" value="Unassembled WGS sequence"/>
</dbReference>
<dbReference type="PROSITE" id="PS50195">
    <property type="entry name" value="PX"/>
    <property type="match status" value="1"/>
</dbReference>
<evidence type="ECO:0000256" key="1">
    <source>
        <dbReference type="ARBA" id="ARBA00004496"/>
    </source>
</evidence>
<dbReference type="Pfam" id="PF00787">
    <property type="entry name" value="PX"/>
    <property type="match status" value="1"/>
</dbReference>
<dbReference type="GO" id="GO:0006622">
    <property type="term" value="P:protein targeting to lysosome"/>
    <property type="evidence" value="ECO:0007669"/>
    <property type="project" value="TreeGrafter"/>
</dbReference>
<dbReference type="InterPro" id="IPR001683">
    <property type="entry name" value="PX_dom"/>
</dbReference>
<dbReference type="PANTHER" id="PTHR22999:SF23">
    <property type="entry name" value="SORTING NEXIN-16"/>
    <property type="match status" value="1"/>
</dbReference>
<organism evidence="5 6">
    <name type="scientific">Stylophora pistillata</name>
    <name type="common">Smooth cauliflower coral</name>
    <dbReference type="NCBI Taxonomy" id="50429"/>
    <lineage>
        <taxon>Eukaryota</taxon>
        <taxon>Metazoa</taxon>
        <taxon>Cnidaria</taxon>
        <taxon>Anthozoa</taxon>
        <taxon>Hexacorallia</taxon>
        <taxon>Scleractinia</taxon>
        <taxon>Astrocoeniina</taxon>
        <taxon>Pocilloporidae</taxon>
        <taxon>Stylophora</taxon>
    </lineage>
</organism>
<dbReference type="GO" id="GO:0005769">
    <property type="term" value="C:early endosome"/>
    <property type="evidence" value="ECO:0007669"/>
    <property type="project" value="TreeGrafter"/>
</dbReference>
<sequence>MSDTLTASTSLGRSRRMVSPVEFKKERDTAEVQNNISPRENGHGFSDTFTNSVGSSISMPRIDSHILGKETLEQREKFTLYKIEVNNGQKSWIIYRRYGDFVLLNKKLRRLFPEFRLHLPGKRFFKDNFDEGFIDKRQRGLEVFTNNLFGHRNLVLSDPVQRFYRLNNPPQPSENLEACQDYCQSLEHTLADLRQQLRDQTTELNSLKTELARVSYYRDENQHLNQNLQQQQTNVEQVTKRLQDQLNIALENERRAKEEVETLKEEMKAERASVQAARVIEKQKNEVGIKRQMDMFKQSQEAVNQRVDSLVHNLGQLSRIEFEIFGVKHEYKTDEGIQNKAVQLRKALTETRSQLDKMYKNSLEMYQQEVEDLKAELSRADYLAKTKIQEAESLRAQMSDLHKRYQDIRKAQDDYISDLLSKFNDLQRYAVSTEEKYFFSLVIGVKLNMGICGYRVHHLNHLKPPKLFEQVQNLGYSIEHWPSWLSRTLSTASSSLDPEDED</sequence>
<dbReference type="GO" id="GO:0035091">
    <property type="term" value="F:phosphatidylinositol binding"/>
    <property type="evidence" value="ECO:0007669"/>
    <property type="project" value="InterPro"/>
</dbReference>
<feature type="domain" description="PX" evidence="4">
    <location>
        <begin position="59"/>
        <end position="171"/>
    </location>
</feature>
<dbReference type="GO" id="GO:0005770">
    <property type="term" value="C:late endosome"/>
    <property type="evidence" value="ECO:0007669"/>
    <property type="project" value="TreeGrafter"/>
</dbReference>